<comment type="subcellular location">
    <subcellularLocation>
        <location evidence="1">Cell membrane</location>
        <topology evidence="1">Multi-pass membrane protein</topology>
    </subcellularLocation>
</comment>
<dbReference type="PANTHER" id="PTHR33884:SF3">
    <property type="entry name" value="UPF0410 PROTEIN YMGE"/>
    <property type="match status" value="1"/>
</dbReference>
<dbReference type="KEGG" id="cja:CJA_3504"/>
<dbReference type="STRING" id="498211.CJA_3504"/>
<dbReference type="Pfam" id="PF04226">
    <property type="entry name" value="Transgly_assoc"/>
    <property type="match status" value="1"/>
</dbReference>
<name>B3PG50_CELJU</name>
<dbReference type="HOGENOM" id="CLU_1812315_0_0_6"/>
<keyword evidence="3" id="KW-1003">Cell membrane</keyword>
<keyword evidence="4 7" id="KW-0812">Transmembrane</keyword>
<evidence type="ECO:0000313" key="9">
    <source>
        <dbReference type="Proteomes" id="UP000001036"/>
    </source>
</evidence>
<evidence type="ECO:0000256" key="1">
    <source>
        <dbReference type="ARBA" id="ARBA00004651"/>
    </source>
</evidence>
<dbReference type="PANTHER" id="PTHR33884">
    <property type="entry name" value="UPF0410 PROTEIN YMGE"/>
    <property type="match status" value="1"/>
</dbReference>
<gene>
    <name evidence="8" type="ordered locus">CJA_3504</name>
</gene>
<dbReference type="AlphaFoldDB" id="B3PG50"/>
<dbReference type="eggNOG" id="COG2261">
    <property type="taxonomic scope" value="Bacteria"/>
</dbReference>
<keyword evidence="6 7" id="KW-0472">Membrane</keyword>
<accession>B3PG50</accession>
<evidence type="ECO:0000256" key="5">
    <source>
        <dbReference type="ARBA" id="ARBA00022989"/>
    </source>
</evidence>
<evidence type="ECO:0000256" key="2">
    <source>
        <dbReference type="ARBA" id="ARBA00011006"/>
    </source>
</evidence>
<evidence type="ECO:0000256" key="6">
    <source>
        <dbReference type="ARBA" id="ARBA00023136"/>
    </source>
</evidence>
<evidence type="ECO:0000256" key="4">
    <source>
        <dbReference type="ARBA" id="ARBA00022692"/>
    </source>
</evidence>
<evidence type="ECO:0000256" key="7">
    <source>
        <dbReference type="SAM" id="Phobius"/>
    </source>
</evidence>
<keyword evidence="9" id="KW-1185">Reference proteome</keyword>
<feature type="transmembrane region" description="Helical" evidence="7">
    <location>
        <begin position="90"/>
        <end position="112"/>
    </location>
</feature>
<evidence type="ECO:0000313" key="8">
    <source>
        <dbReference type="EMBL" id="ACE83935.1"/>
    </source>
</evidence>
<reference evidence="8 9" key="1">
    <citation type="journal article" date="2008" name="J. Bacteriol.">
        <title>Insights into plant cell wall degradation from the genome sequence of the soil bacterium Cellvibrio japonicus.</title>
        <authorList>
            <person name="Deboy R.T."/>
            <person name="Mongodin E.F."/>
            <person name="Fouts D.E."/>
            <person name="Tailford L.E."/>
            <person name="Khouri H."/>
            <person name="Emerson J.B."/>
            <person name="Mohamoud Y."/>
            <person name="Watkins K."/>
            <person name="Henrissat B."/>
            <person name="Gilbert H.J."/>
            <person name="Nelson K.E."/>
        </authorList>
    </citation>
    <scope>NUCLEOTIDE SEQUENCE [LARGE SCALE GENOMIC DNA]</scope>
    <source>
        <strain evidence="8 9">Ueda107</strain>
    </source>
</reference>
<dbReference type="InterPro" id="IPR007341">
    <property type="entry name" value="Transgly_assoc"/>
</dbReference>
<feature type="transmembrane region" description="Helical" evidence="7">
    <location>
        <begin position="118"/>
        <end position="139"/>
    </location>
</feature>
<dbReference type="GO" id="GO:0005886">
    <property type="term" value="C:plasma membrane"/>
    <property type="evidence" value="ECO:0007669"/>
    <property type="project" value="UniProtKB-SubCell"/>
</dbReference>
<protein>
    <submittedName>
        <fullName evidence="8">Transglycosylase associated protein</fullName>
    </submittedName>
</protein>
<proteinExistence type="inferred from homology"/>
<dbReference type="Proteomes" id="UP000001036">
    <property type="component" value="Chromosome"/>
</dbReference>
<keyword evidence="5 7" id="KW-1133">Transmembrane helix</keyword>
<organism evidence="8 9">
    <name type="scientific">Cellvibrio japonicus (strain Ueda107)</name>
    <name type="common">Pseudomonas fluorescens subsp. cellulosa</name>
    <dbReference type="NCBI Taxonomy" id="498211"/>
    <lineage>
        <taxon>Bacteria</taxon>
        <taxon>Pseudomonadati</taxon>
        <taxon>Pseudomonadota</taxon>
        <taxon>Gammaproteobacteria</taxon>
        <taxon>Cellvibrionales</taxon>
        <taxon>Cellvibrionaceae</taxon>
        <taxon>Cellvibrio</taxon>
    </lineage>
</organism>
<comment type="similarity">
    <text evidence="2">Belongs to the UPF0410 family.</text>
</comment>
<evidence type="ECO:0000256" key="3">
    <source>
        <dbReference type="ARBA" id="ARBA00022475"/>
    </source>
</evidence>
<feature type="transmembrane region" description="Helical" evidence="7">
    <location>
        <begin position="57"/>
        <end position="78"/>
    </location>
</feature>
<sequence>MTAQLCTASPASNRLTCIPARFTYTGCALLVKGALFKRMVVKRCHVLWRQTHINTGVITMTVTGLLIFLVVGAVAGWLAGTLIKGGGFGLVGNIVVGIIGAFIGGVIFSLVGLAAIGILGQIISATLGAVVLLALIRIIKQA</sequence>
<dbReference type="EMBL" id="CP000934">
    <property type="protein sequence ID" value="ACE83935.1"/>
    <property type="molecule type" value="Genomic_DNA"/>
</dbReference>